<dbReference type="Pfam" id="PF13439">
    <property type="entry name" value="Glyco_transf_4"/>
    <property type="match status" value="1"/>
</dbReference>
<reference evidence="6 7" key="1">
    <citation type="submission" date="2016-01" db="EMBL/GenBank/DDBJ databases">
        <title>Complete genome sequence of a soil Actinobacterium, Isoptericola dokdonensis DS-3.</title>
        <authorList>
            <person name="Kwon S.-K."/>
            <person name="Kim J.F."/>
        </authorList>
    </citation>
    <scope>NUCLEOTIDE SEQUENCE [LARGE SCALE GENOMIC DNA]</scope>
    <source>
        <strain evidence="6 7">DS-3</strain>
    </source>
</reference>
<dbReference type="InterPro" id="IPR050194">
    <property type="entry name" value="Glycosyltransferase_grp1"/>
</dbReference>
<dbReference type="InterPro" id="IPR001296">
    <property type="entry name" value="Glyco_trans_1"/>
</dbReference>
<dbReference type="EMBL" id="CP014209">
    <property type="protein sequence ID" value="ANC32705.1"/>
    <property type="molecule type" value="Genomic_DNA"/>
</dbReference>
<evidence type="ECO:0000256" key="3">
    <source>
        <dbReference type="ARBA" id="ARBA00022679"/>
    </source>
</evidence>
<dbReference type="Pfam" id="PF00534">
    <property type="entry name" value="Glycos_transf_1"/>
    <property type="match status" value="1"/>
</dbReference>
<accession>A0A161I3K4</accession>
<sequence length="386" mass="40869">MTDGVVLAHDYATQRGGAERVALLLAAAFPSSPLLTTLYEPATTFPEFADVDVRPAGLNRVGPLRRHHRAALPFLARAVDSVRVEADVLLASSTGWAHGFRGARRTVVYCHAPARWLYQSDRYLGARTGGGIADRARATVARAALAGLAPRLRAWDRRAAARADVYLANSTVTRDAVRAAYGIEAEVVPPPPCLLPAGEETPLLGVRPGFLLCVARLLPYKNVDVVVGAAARAGRHLVVVGDGPDRARLESAAARLAPGRVTFTGRVADGTLRWLYRNADLLVAASYEDYGLTPLEAGAFGTPVVALRDGGYLDTVAEGVNGVFFDHPLADEVAAAIDVATAAPWDAAAVRAHVDRFGADRFVARLQTVVAEQQDVASSTLEGSVA</sequence>
<keyword evidence="7" id="KW-1185">Reference proteome</keyword>
<dbReference type="GO" id="GO:0016757">
    <property type="term" value="F:glycosyltransferase activity"/>
    <property type="evidence" value="ECO:0007669"/>
    <property type="project" value="UniProtKB-KW"/>
</dbReference>
<gene>
    <name evidence="6" type="primary">mfpsA</name>
    <name evidence="6" type="ORF">I598_3194</name>
</gene>
<feature type="domain" description="Glycosyl transferase family 1" evidence="4">
    <location>
        <begin position="208"/>
        <end position="338"/>
    </location>
</feature>
<evidence type="ECO:0000313" key="6">
    <source>
        <dbReference type="EMBL" id="ANC32705.1"/>
    </source>
</evidence>
<dbReference type="GO" id="GO:1901137">
    <property type="term" value="P:carbohydrate derivative biosynthetic process"/>
    <property type="evidence" value="ECO:0007669"/>
    <property type="project" value="UniProtKB-ARBA"/>
</dbReference>
<dbReference type="PANTHER" id="PTHR45947:SF3">
    <property type="entry name" value="SULFOQUINOVOSYL TRANSFERASE SQD2"/>
    <property type="match status" value="1"/>
</dbReference>
<evidence type="ECO:0000313" key="7">
    <source>
        <dbReference type="Proteomes" id="UP000076794"/>
    </source>
</evidence>
<feature type="domain" description="Glycosyltransferase subfamily 4-like N-terminal" evidence="5">
    <location>
        <begin position="16"/>
        <end position="190"/>
    </location>
</feature>
<dbReference type="PANTHER" id="PTHR45947">
    <property type="entry name" value="SULFOQUINOVOSYL TRANSFERASE SQD2"/>
    <property type="match status" value="1"/>
</dbReference>
<dbReference type="KEGG" id="ido:I598_3194"/>
<evidence type="ECO:0000259" key="4">
    <source>
        <dbReference type="Pfam" id="PF00534"/>
    </source>
</evidence>
<dbReference type="Proteomes" id="UP000076794">
    <property type="component" value="Chromosome"/>
</dbReference>
<proteinExistence type="predicted"/>
<name>A0A161I3K4_9MICO</name>
<keyword evidence="2 6" id="KW-0328">Glycosyltransferase</keyword>
<organism evidence="6 7">
    <name type="scientific">Isoptericola dokdonensis DS-3</name>
    <dbReference type="NCBI Taxonomy" id="1300344"/>
    <lineage>
        <taxon>Bacteria</taxon>
        <taxon>Bacillati</taxon>
        <taxon>Actinomycetota</taxon>
        <taxon>Actinomycetes</taxon>
        <taxon>Micrococcales</taxon>
        <taxon>Promicromonosporaceae</taxon>
        <taxon>Isoptericola</taxon>
    </lineage>
</organism>
<dbReference type="PATRIC" id="fig|1300344.3.peg.3214"/>
<dbReference type="InterPro" id="IPR028098">
    <property type="entry name" value="Glyco_trans_4-like_N"/>
</dbReference>
<dbReference type="AlphaFoldDB" id="A0A161I3K4"/>
<protein>
    <recommendedName>
        <fullName evidence="1">D-inositol 3-phosphate glycosyltransferase</fullName>
    </recommendedName>
</protein>
<keyword evidence="3 6" id="KW-0808">Transferase</keyword>
<dbReference type="RefSeq" id="WP_068204041.1">
    <property type="nucleotide sequence ID" value="NZ_CP014209.1"/>
</dbReference>
<evidence type="ECO:0000256" key="1">
    <source>
        <dbReference type="ARBA" id="ARBA00021292"/>
    </source>
</evidence>
<dbReference type="Gene3D" id="3.40.50.2000">
    <property type="entry name" value="Glycogen Phosphorylase B"/>
    <property type="match status" value="2"/>
</dbReference>
<dbReference type="OrthoDB" id="9801573at2"/>
<evidence type="ECO:0000256" key="2">
    <source>
        <dbReference type="ARBA" id="ARBA00022676"/>
    </source>
</evidence>
<dbReference type="SUPFAM" id="SSF53756">
    <property type="entry name" value="UDP-Glycosyltransferase/glycogen phosphorylase"/>
    <property type="match status" value="1"/>
</dbReference>
<evidence type="ECO:0000259" key="5">
    <source>
        <dbReference type="Pfam" id="PF13439"/>
    </source>
</evidence>
<dbReference type="STRING" id="1300344.I598_3194"/>